<comment type="caution">
    <text evidence="1">The sequence shown here is derived from an EMBL/GenBank/DDBJ whole genome shotgun (WGS) entry which is preliminary data.</text>
</comment>
<proteinExistence type="predicted"/>
<name>A0A0Q0XH41_9FLAO</name>
<protein>
    <recommendedName>
        <fullName evidence="3">DUF4374 domain-containing protein</fullName>
    </recommendedName>
</protein>
<dbReference type="PROSITE" id="PS51257">
    <property type="entry name" value="PROKAR_LIPOPROTEIN"/>
    <property type="match status" value="1"/>
</dbReference>
<evidence type="ECO:0000313" key="2">
    <source>
        <dbReference type="Proteomes" id="UP000050827"/>
    </source>
</evidence>
<dbReference type="EMBL" id="LCTZ01000002">
    <property type="protein sequence ID" value="KQC30397.1"/>
    <property type="molecule type" value="Genomic_DNA"/>
</dbReference>
<reference evidence="1 2" key="1">
    <citation type="submission" date="2015-04" db="EMBL/GenBank/DDBJ databases">
        <title>Complete genome of flavobacterium.</title>
        <authorList>
            <person name="Kwon Y.M."/>
            <person name="Kim S.-J."/>
        </authorList>
    </citation>
    <scope>NUCLEOTIDE SEQUENCE [LARGE SCALE GENOMIC DNA]</scope>
    <source>
        <strain evidence="1 2">DK169</strain>
    </source>
</reference>
<organism evidence="1 2">
    <name type="scientific">Flagellimonas eckloniae</name>
    <dbReference type="NCBI Taxonomy" id="346185"/>
    <lineage>
        <taxon>Bacteria</taxon>
        <taxon>Pseudomonadati</taxon>
        <taxon>Bacteroidota</taxon>
        <taxon>Flavobacteriia</taxon>
        <taxon>Flavobacteriales</taxon>
        <taxon>Flavobacteriaceae</taxon>
        <taxon>Flagellimonas</taxon>
    </lineage>
</organism>
<sequence length="464" mass="51279">MRFPIFNDMKTNFKHFFGLLTIALLILSCEPEEVVTQVVVETVAGAEQTIADLPYAKSGFVASSILSTPTSFSYFTNYSSDLPSGAIDLTTNTSSSFSRYFPNTIYKFLAFGPSLDTENLELNRYAVDEETNKIVRAGAIPLSANLSQVLILNDDLGVYTIFDTQSLFLFNPTTMQFIQEIQMPEAMAPKDLGESQANSYFHIIHRPQDNRVFLPLTTNTPVTPQFYEGTDIFVEVVNLNTRSWEKTAVFNGATYPLTRGMENPLVDEQGNIFLLTQGQYSLDFQFGPTAPPSSRPQFLKIPSGGTDFDPDYAFNPVDALGFQNSVAQLCTGSIYDANGIAYAAMTAEADVPRVNELLGLLATGMITDAQFNELVGLVTNSPNMKWTRIDLNAQTAETIADITSTAGFVYPFSYKANGKFYFQVFNPTESINGYYEFDPTTNTSTNIYNISTGGVATQLFILQE</sequence>
<evidence type="ECO:0008006" key="3">
    <source>
        <dbReference type="Google" id="ProtNLM"/>
    </source>
</evidence>
<dbReference type="Proteomes" id="UP000050827">
    <property type="component" value="Unassembled WGS sequence"/>
</dbReference>
<evidence type="ECO:0000313" key="1">
    <source>
        <dbReference type="EMBL" id="KQC30397.1"/>
    </source>
</evidence>
<dbReference type="AlphaFoldDB" id="A0A0Q0XH41"/>
<keyword evidence="2" id="KW-1185">Reference proteome</keyword>
<dbReference type="STRING" id="346185.AAY42_11335"/>
<accession>A0A0Q0XH41</accession>
<gene>
    <name evidence="1" type="ORF">AAY42_11335</name>
</gene>